<dbReference type="GO" id="GO:0003700">
    <property type="term" value="F:DNA-binding transcription factor activity"/>
    <property type="evidence" value="ECO:0007669"/>
    <property type="project" value="InterPro"/>
</dbReference>
<organism evidence="5 6">
    <name type="scientific">Paenibacillus oceani</name>
    <dbReference type="NCBI Taxonomy" id="2772510"/>
    <lineage>
        <taxon>Bacteria</taxon>
        <taxon>Bacillati</taxon>
        <taxon>Bacillota</taxon>
        <taxon>Bacilli</taxon>
        <taxon>Bacillales</taxon>
        <taxon>Paenibacillaceae</taxon>
        <taxon>Paenibacillus</taxon>
    </lineage>
</organism>
<dbReference type="SUPFAM" id="SSF46785">
    <property type="entry name" value="Winged helix' DNA-binding domain"/>
    <property type="match status" value="1"/>
</dbReference>
<feature type="domain" description="HTH gntR-type" evidence="4">
    <location>
        <begin position="11"/>
        <end position="79"/>
    </location>
</feature>
<keyword evidence="6" id="KW-1185">Reference proteome</keyword>
<dbReference type="PRINTS" id="PR00035">
    <property type="entry name" value="HTHGNTR"/>
</dbReference>
<keyword evidence="1" id="KW-0805">Transcription regulation</keyword>
<evidence type="ECO:0000313" key="5">
    <source>
        <dbReference type="EMBL" id="MBD2866574.1"/>
    </source>
</evidence>
<dbReference type="PANTHER" id="PTHR43649">
    <property type="entry name" value="ARABINOSE-BINDING PROTEIN-RELATED"/>
    <property type="match status" value="1"/>
</dbReference>
<evidence type="ECO:0000259" key="4">
    <source>
        <dbReference type="PROSITE" id="PS50949"/>
    </source>
</evidence>
<keyword evidence="2" id="KW-0238">DNA-binding</keyword>
<sequence length="466" mass="53256">MTNGVRRTTFRERYAYLLDHIRTKISSGEWPPGQYIPAENELARLFQLSRPSVRKVLNELSEEGLIHTMHGKGSVVTEAEPACTYLNLFWGVPSFEFETVNEIVTRFNQANPFVKVEITQVPRETILSATQEGSFMGRVKPDLVGLPNTMFFQISDGEPDKLLKPITLEDPDDFYEAYRRAFTHEGKLWAAPIMFAPIILAYNKTIFDRLGLSYPDETWTWDELLQASQALTEYDGGQAERYGFSFTASANRWPLFVLQNGGAFVEGRQLLPEDSRTWEALQFSADLMYKYQVSPIYSTGHAKTGEGLFLREKVGMILTSYTFMEQFRDIDFEWDFVPFPGKVADAGLGICSGIGISSHCTSVHAAEQFIRYVTSETAQADMKHRVCSIPARRSVAESRDFPHYPLAGKRYYSFQSITERAQTIKDFGLTYKQFMDLDNELGLLWANVESVQDVWRTLRGKWNVHM</sequence>
<protein>
    <submittedName>
        <fullName evidence="5">Extracellular solute-binding protein</fullName>
    </submittedName>
</protein>
<evidence type="ECO:0000313" key="6">
    <source>
        <dbReference type="Proteomes" id="UP000639396"/>
    </source>
</evidence>
<accession>A0A927CFL8</accession>
<dbReference type="EMBL" id="JACXJA010000062">
    <property type="protein sequence ID" value="MBD2866574.1"/>
    <property type="molecule type" value="Genomic_DNA"/>
</dbReference>
<dbReference type="InterPro" id="IPR036390">
    <property type="entry name" value="WH_DNA-bd_sf"/>
</dbReference>
<dbReference type="Proteomes" id="UP000639396">
    <property type="component" value="Unassembled WGS sequence"/>
</dbReference>
<dbReference type="InterPro" id="IPR000524">
    <property type="entry name" value="Tscrpt_reg_HTH_GntR"/>
</dbReference>
<dbReference type="InterPro" id="IPR050490">
    <property type="entry name" value="Bact_solute-bd_prot1"/>
</dbReference>
<dbReference type="Gene3D" id="3.40.190.10">
    <property type="entry name" value="Periplasmic binding protein-like II"/>
    <property type="match status" value="1"/>
</dbReference>
<gene>
    <name evidence="5" type="ORF">IDH45_31850</name>
</gene>
<evidence type="ECO:0000256" key="3">
    <source>
        <dbReference type="ARBA" id="ARBA00023163"/>
    </source>
</evidence>
<keyword evidence="3" id="KW-0804">Transcription</keyword>
<dbReference type="SMART" id="SM00345">
    <property type="entry name" value="HTH_GNTR"/>
    <property type="match status" value="1"/>
</dbReference>
<evidence type="ECO:0000256" key="1">
    <source>
        <dbReference type="ARBA" id="ARBA00023015"/>
    </source>
</evidence>
<dbReference type="PANTHER" id="PTHR43649:SF12">
    <property type="entry name" value="DIACETYLCHITOBIOSE BINDING PROTEIN DASA"/>
    <property type="match status" value="1"/>
</dbReference>
<dbReference type="Gene3D" id="1.10.10.10">
    <property type="entry name" value="Winged helix-like DNA-binding domain superfamily/Winged helix DNA-binding domain"/>
    <property type="match status" value="1"/>
</dbReference>
<comment type="caution">
    <text evidence="5">The sequence shown here is derived from an EMBL/GenBank/DDBJ whole genome shotgun (WGS) entry which is preliminary data.</text>
</comment>
<evidence type="ECO:0000256" key="2">
    <source>
        <dbReference type="ARBA" id="ARBA00023125"/>
    </source>
</evidence>
<name>A0A927CFL8_9BACL</name>
<dbReference type="InterPro" id="IPR006059">
    <property type="entry name" value="SBP"/>
</dbReference>
<dbReference type="CDD" id="cd07377">
    <property type="entry name" value="WHTH_GntR"/>
    <property type="match status" value="1"/>
</dbReference>
<dbReference type="PROSITE" id="PS50949">
    <property type="entry name" value="HTH_GNTR"/>
    <property type="match status" value="1"/>
</dbReference>
<proteinExistence type="predicted"/>
<dbReference type="InterPro" id="IPR036388">
    <property type="entry name" value="WH-like_DNA-bd_sf"/>
</dbReference>
<dbReference type="Pfam" id="PF00392">
    <property type="entry name" value="GntR"/>
    <property type="match status" value="1"/>
</dbReference>
<dbReference type="RefSeq" id="WP_190932187.1">
    <property type="nucleotide sequence ID" value="NZ_JACXJA010000062.1"/>
</dbReference>
<dbReference type="SUPFAM" id="SSF53850">
    <property type="entry name" value="Periplasmic binding protein-like II"/>
    <property type="match status" value="1"/>
</dbReference>
<dbReference type="Pfam" id="PF01547">
    <property type="entry name" value="SBP_bac_1"/>
    <property type="match status" value="1"/>
</dbReference>
<reference evidence="5" key="1">
    <citation type="submission" date="2020-09" db="EMBL/GenBank/DDBJ databases">
        <title>A novel bacterium of genus Paenibacillus, isolated from South China Sea.</title>
        <authorList>
            <person name="Huang H."/>
            <person name="Mo K."/>
            <person name="Hu Y."/>
        </authorList>
    </citation>
    <scope>NUCLEOTIDE SEQUENCE</scope>
    <source>
        <strain evidence="5">IB182363</strain>
    </source>
</reference>
<dbReference type="GO" id="GO:0003677">
    <property type="term" value="F:DNA binding"/>
    <property type="evidence" value="ECO:0007669"/>
    <property type="project" value="UniProtKB-KW"/>
</dbReference>
<dbReference type="AlphaFoldDB" id="A0A927CFL8"/>